<keyword evidence="1" id="KW-0732">Signal</keyword>
<dbReference type="EMBL" id="RYDJ01000006">
    <property type="protein sequence ID" value="RTZ05165.1"/>
    <property type="molecule type" value="Genomic_DNA"/>
</dbReference>
<keyword evidence="3" id="KW-1185">Reference proteome</keyword>
<gene>
    <name evidence="2" type="ORF">EKL98_07225</name>
</gene>
<organism evidence="2 3">
    <name type="scientific">Flavobacterium bomense</name>
    <dbReference type="NCBI Taxonomy" id="2497483"/>
    <lineage>
        <taxon>Bacteria</taxon>
        <taxon>Pseudomonadati</taxon>
        <taxon>Bacteroidota</taxon>
        <taxon>Flavobacteriia</taxon>
        <taxon>Flavobacteriales</taxon>
        <taxon>Flavobacteriaceae</taxon>
        <taxon>Flavobacterium</taxon>
    </lineage>
</organism>
<evidence type="ECO:0000256" key="1">
    <source>
        <dbReference type="SAM" id="SignalP"/>
    </source>
</evidence>
<name>A0A432CN37_9FLAO</name>
<sequence>MKTIQSVLVITFVLLSVHTISAQYGNGGYNNGYGNGNGYGGNRRMNSGMDQTRTPEKPKEIPVEVSVAKIMETIKPELNLDELQVVAMSNIFIESFRTQGMLLKAETSQEDKIKNIEALSEVTDRKLMALLNEDQKEKFIILKKEQKNPKKSKSKKKSK</sequence>
<evidence type="ECO:0000313" key="3">
    <source>
        <dbReference type="Proteomes" id="UP000280825"/>
    </source>
</evidence>
<evidence type="ECO:0000313" key="2">
    <source>
        <dbReference type="EMBL" id="RTZ05165.1"/>
    </source>
</evidence>
<feature type="signal peptide" evidence="1">
    <location>
        <begin position="1"/>
        <end position="22"/>
    </location>
</feature>
<dbReference type="AlphaFoldDB" id="A0A432CN37"/>
<comment type="caution">
    <text evidence="2">The sequence shown here is derived from an EMBL/GenBank/DDBJ whole genome shotgun (WGS) entry which is preliminary data.</text>
</comment>
<protein>
    <submittedName>
        <fullName evidence="2">Uncharacterized protein</fullName>
    </submittedName>
</protein>
<feature type="chain" id="PRO_5019359443" evidence="1">
    <location>
        <begin position="23"/>
        <end position="159"/>
    </location>
</feature>
<proteinExistence type="predicted"/>
<dbReference type="Proteomes" id="UP000280825">
    <property type="component" value="Unassembled WGS sequence"/>
</dbReference>
<accession>A0A432CN37</accession>
<reference evidence="2 3" key="1">
    <citation type="submission" date="2018-12" db="EMBL/GenBank/DDBJ databases">
        <title>Flavobacterium sp. nov., isolated from glacier ice.</title>
        <authorList>
            <person name="Liu Q."/>
            <person name="Xin Y.-H."/>
        </authorList>
    </citation>
    <scope>NUCLEOTIDE SEQUENCE [LARGE SCALE GENOMIC DNA]</scope>
    <source>
        <strain evidence="2 3">RB1N8</strain>
    </source>
</reference>
<dbReference type="RefSeq" id="WP_126460371.1">
    <property type="nucleotide sequence ID" value="NZ_RYDJ01000006.1"/>
</dbReference>